<organism evidence="2 3">
    <name type="scientific">Halorubrum coriense DSM 10284</name>
    <dbReference type="NCBI Taxonomy" id="1227466"/>
    <lineage>
        <taxon>Archaea</taxon>
        <taxon>Methanobacteriati</taxon>
        <taxon>Methanobacteriota</taxon>
        <taxon>Stenosarchaea group</taxon>
        <taxon>Halobacteria</taxon>
        <taxon>Halobacteriales</taxon>
        <taxon>Haloferacaceae</taxon>
        <taxon>Halorubrum</taxon>
    </lineage>
</organism>
<evidence type="ECO:0000256" key="1">
    <source>
        <dbReference type="SAM" id="Phobius"/>
    </source>
</evidence>
<accession>M0ETK0</accession>
<dbReference type="RefSeq" id="WP_006112019.1">
    <property type="nucleotide sequence ID" value="NZ_AOJL01000015.1"/>
</dbReference>
<dbReference type="STRING" id="1227466.C464_03018"/>
<evidence type="ECO:0000313" key="3">
    <source>
        <dbReference type="Proteomes" id="UP000011509"/>
    </source>
</evidence>
<keyword evidence="1" id="KW-0472">Membrane</keyword>
<keyword evidence="1" id="KW-1133">Transmembrane helix</keyword>
<dbReference type="EMBL" id="AOJL01000015">
    <property type="protein sequence ID" value="ELZ50232.1"/>
    <property type="molecule type" value="Genomic_DNA"/>
</dbReference>
<protein>
    <submittedName>
        <fullName evidence="2">Uncharacterized protein</fullName>
    </submittedName>
</protein>
<feature type="transmembrane region" description="Helical" evidence="1">
    <location>
        <begin position="12"/>
        <end position="32"/>
    </location>
</feature>
<proteinExistence type="predicted"/>
<comment type="caution">
    <text evidence="2">The sequence shown here is derived from an EMBL/GenBank/DDBJ whole genome shotgun (WGS) entry which is preliminary data.</text>
</comment>
<dbReference type="PATRIC" id="fig|1227466.3.peg.607"/>
<sequence>MFDSLSDPMRSLLVRLGFLAAGALVGLALNALDVAGVLAVPLAVVALLVVGELSLFAAGEGP</sequence>
<gene>
    <name evidence="2" type="ORF">C464_03018</name>
</gene>
<reference evidence="2 3" key="1">
    <citation type="journal article" date="2014" name="PLoS Genet.">
        <title>Phylogenetically driven sequencing of extremely halophilic archaea reveals strategies for static and dynamic osmo-response.</title>
        <authorList>
            <person name="Becker E.A."/>
            <person name="Seitzer P.M."/>
            <person name="Tritt A."/>
            <person name="Larsen D."/>
            <person name="Krusor M."/>
            <person name="Yao A.I."/>
            <person name="Wu D."/>
            <person name="Madern D."/>
            <person name="Eisen J.A."/>
            <person name="Darling A.E."/>
            <person name="Facciotti M.T."/>
        </authorList>
    </citation>
    <scope>NUCLEOTIDE SEQUENCE [LARGE SCALE GENOMIC DNA]</scope>
    <source>
        <strain evidence="2 3">DSM 10284</strain>
    </source>
</reference>
<name>M0ETK0_9EURY</name>
<keyword evidence="3" id="KW-1185">Reference proteome</keyword>
<evidence type="ECO:0000313" key="2">
    <source>
        <dbReference type="EMBL" id="ELZ50232.1"/>
    </source>
</evidence>
<dbReference type="AlphaFoldDB" id="M0ETK0"/>
<dbReference type="Proteomes" id="UP000011509">
    <property type="component" value="Unassembled WGS sequence"/>
</dbReference>
<feature type="transmembrane region" description="Helical" evidence="1">
    <location>
        <begin position="38"/>
        <end position="58"/>
    </location>
</feature>
<keyword evidence="1" id="KW-0812">Transmembrane</keyword>